<proteinExistence type="inferred from homology"/>
<reference evidence="13" key="1">
    <citation type="journal article" date="2019" name="Int. J. Syst. Evol. Microbiol.">
        <title>The Global Catalogue of Microorganisms (GCM) 10K type strain sequencing project: providing services to taxonomists for standard genome sequencing and annotation.</title>
        <authorList>
            <consortium name="The Broad Institute Genomics Platform"/>
            <consortium name="The Broad Institute Genome Sequencing Center for Infectious Disease"/>
            <person name="Wu L."/>
            <person name="Ma J."/>
        </authorList>
    </citation>
    <scope>NUCLEOTIDE SEQUENCE [LARGE SCALE GENOMIC DNA]</scope>
    <source>
        <strain evidence="13">CGMCC 1.15474</strain>
    </source>
</reference>
<dbReference type="InterPro" id="IPR001030">
    <property type="entry name" value="Acoase/IPM_deHydtase_lsu_aba"/>
</dbReference>
<keyword evidence="6 9" id="KW-0408">Iron</keyword>
<keyword evidence="9" id="KW-0004">4Fe-4S</keyword>
<dbReference type="EC" id="4.2.1.3" evidence="9"/>
<accession>A0ABW5C067</accession>
<evidence type="ECO:0000256" key="7">
    <source>
        <dbReference type="ARBA" id="ARBA00023014"/>
    </source>
</evidence>
<keyword evidence="5" id="KW-0479">Metal-binding</keyword>
<dbReference type="SUPFAM" id="SSF53732">
    <property type="entry name" value="Aconitase iron-sulfur domain"/>
    <property type="match status" value="1"/>
</dbReference>
<evidence type="ECO:0000256" key="2">
    <source>
        <dbReference type="ARBA" id="ARBA00004717"/>
    </source>
</evidence>
<dbReference type="NCBIfam" id="NF009520">
    <property type="entry name" value="PRK12881.1"/>
    <property type="match status" value="1"/>
</dbReference>
<dbReference type="PANTHER" id="PTHR11670">
    <property type="entry name" value="ACONITASE/IRON-RESPONSIVE ELEMENT FAMILY MEMBER"/>
    <property type="match status" value="1"/>
</dbReference>
<dbReference type="InterPro" id="IPR006249">
    <property type="entry name" value="Aconitase/IRP2"/>
</dbReference>
<evidence type="ECO:0000259" key="10">
    <source>
        <dbReference type="Pfam" id="PF00330"/>
    </source>
</evidence>
<dbReference type="Gene3D" id="6.10.190.10">
    <property type="match status" value="1"/>
</dbReference>
<comment type="similarity">
    <text evidence="3 9">Belongs to the aconitase/IPM isomerase family.</text>
</comment>
<name>A0ABW5C067_9BACI</name>
<comment type="function">
    <text evidence="9">Catalyzes the isomerization of citrate to isocitrate via cis-aconitate.</text>
</comment>
<dbReference type="GO" id="GO:0003994">
    <property type="term" value="F:aconitate hydratase activity"/>
    <property type="evidence" value="ECO:0007669"/>
    <property type="project" value="UniProtKB-EC"/>
</dbReference>
<comment type="caution">
    <text evidence="12">The sequence shown here is derived from an EMBL/GenBank/DDBJ whole genome shotgun (WGS) entry which is preliminary data.</text>
</comment>
<dbReference type="Gene3D" id="3.20.19.10">
    <property type="entry name" value="Aconitase, domain 4"/>
    <property type="match status" value="1"/>
</dbReference>
<evidence type="ECO:0000256" key="4">
    <source>
        <dbReference type="ARBA" id="ARBA00011245"/>
    </source>
</evidence>
<protein>
    <recommendedName>
        <fullName evidence="9">Aconitate hydratase</fullName>
        <shortName evidence="9">Aconitase</shortName>
        <ecNumber evidence="9">4.2.1.3</ecNumber>
    </recommendedName>
</protein>
<evidence type="ECO:0000256" key="3">
    <source>
        <dbReference type="ARBA" id="ARBA00007185"/>
    </source>
</evidence>
<evidence type="ECO:0000259" key="11">
    <source>
        <dbReference type="Pfam" id="PF00694"/>
    </source>
</evidence>
<feature type="domain" description="Aconitase A/isopropylmalate dehydratase small subunit swivel" evidence="11">
    <location>
        <begin position="703"/>
        <end position="830"/>
    </location>
</feature>
<dbReference type="InterPro" id="IPR015928">
    <property type="entry name" value="Aconitase/3IPM_dehydase_swvl"/>
</dbReference>
<dbReference type="InterPro" id="IPR044137">
    <property type="entry name" value="AcnA_IRP_Swivel"/>
</dbReference>
<dbReference type="InterPro" id="IPR000573">
    <property type="entry name" value="AconitaseA/IPMdHydase_ssu_swvl"/>
</dbReference>
<sequence>MIKDEAVINKIKKRIRINQKEYSYFSITSLEENGIGHISKLPYSIKVLLESAIRNYDGVNVTMEHIKKLANWGMDNAPNEEVPFKPTRILLHDTTGLPTLVDLAAMRESIKRIGGNVSDVNPSIPVDLVVDHSLTVDYFGTPDSMKLNEKLNFERNLERFRFLRWAQKSFDNFNVIPPATGIMHQINMELLSSVAFIKEESGNLMIYPDSLVGTDSHTTMVNGMGIVAWGVGGIEAEAAMLGQPVYFVIPEVVGFKFVGQLPEGTTSTDLALTVTSLLRSKGVVGKYVEFFGPGIKSMSVADRATIANMAPEYGATMGLFPVDQETLDYLKIIGRSKEQISLIESYYKTQGMFMTDESPQPIYSDIIELDLSLITPCLAGPKRPQDKVELTKMKEEYNKIIRSSISEGGFALTEEDLTKTTKVNHQDGETSIIKNGSVVLAAITSCTNTSNPNVLITAGLVAKKAVERGLMKQPYVKTSLTPGSRVVTDYLEESGLLTYLEKLGFHIAGYGCATCIGNSGPLPQEVNDAVSENDLVVAGVLSGNRNFEGRIHPQIKANYLASPPLVIAYAIAGTVDIDLFKEPIGFDQFNKPVYLRELWPSSQEIQKILSYAVSPELFQKRYQNVTSSNEEWNSIQVSEGDLYDWDEKSTYIQEPPFLKEMTEQPSNIVNIEGARTLAMLGHSVTTDHLSPSGAIKADSASGLFLQQKGVGINDFNSYPSRRGNHEVMVRAALANLRIRNQLVPGYEGGMTKYFPTGEILSMYDASMKYREDRTPLFILAGKEYGTGSSRDWAAKGPYLLGVKVVLAESFERIHRSNLVGMGILPLQFLEGQNVRSLGITGDESFETIGLNDSIKPGKTIKIKAIKPDKSSFEFDVKLRLDNVVEIEYYRNSGIMQSVVRRMVKSKSLLK</sequence>
<evidence type="ECO:0000313" key="12">
    <source>
        <dbReference type="EMBL" id="MFD2215532.1"/>
    </source>
</evidence>
<dbReference type="InterPro" id="IPR015931">
    <property type="entry name" value="Acnase/IPM_dHydase_lsu_aba_1/3"/>
</dbReference>
<comment type="cofactor">
    <cofactor evidence="1">
        <name>[4Fe-4S] cluster</name>
        <dbReference type="ChEBI" id="CHEBI:49883"/>
    </cofactor>
</comment>
<keyword evidence="7 9" id="KW-0411">Iron-sulfur</keyword>
<evidence type="ECO:0000256" key="9">
    <source>
        <dbReference type="RuleBase" id="RU361275"/>
    </source>
</evidence>
<dbReference type="Gene3D" id="3.30.499.10">
    <property type="entry name" value="Aconitase, domain 3"/>
    <property type="match status" value="2"/>
</dbReference>
<dbReference type="PROSITE" id="PS00450">
    <property type="entry name" value="ACONITASE_1"/>
    <property type="match status" value="1"/>
</dbReference>
<dbReference type="NCBIfam" id="NF006757">
    <property type="entry name" value="PRK09277.1"/>
    <property type="match status" value="1"/>
</dbReference>
<gene>
    <name evidence="12" type="primary">acnA</name>
    <name evidence="12" type="ORF">ACFSKK_17720</name>
</gene>
<evidence type="ECO:0000256" key="5">
    <source>
        <dbReference type="ARBA" id="ARBA00022723"/>
    </source>
</evidence>
<dbReference type="PROSITE" id="PS01244">
    <property type="entry name" value="ACONITASE_2"/>
    <property type="match status" value="1"/>
</dbReference>
<dbReference type="Proteomes" id="UP001597318">
    <property type="component" value="Unassembled WGS sequence"/>
</dbReference>
<evidence type="ECO:0000256" key="1">
    <source>
        <dbReference type="ARBA" id="ARBA00001966"/>
    </source>
</evidence>
<dbReference type="CDD" id="cd01586">
    <property type="entry name" value="AcnA_IRP"/>
    <property type="match status" value="1"/>
</dbReference>
<dbReference type="Pfam" id="PF00330">
    <property type="entry name" value="Aconitase"/>
    <property type="match status" value="1"/>
</dbReference>
<dbReference type="EMBL" id="JBHUIK010000004">
    <property type="protein sequence ID" value="MFD2215532.1"/>
    <property type="molecule type" value="Genomic_DNA"/>
</dbReference>
<dbReference type="Pfam" id="PF00694">
    <property type="entry name" value="Aconitase_C"/>
    <property type="match status" value="1"/>
</dbReference>
<dbReference type="NCBIfam" id="TIGR01341">
    <property type="entry name" value="aconitase_1"/>
    <property type="match status" value="1"/>
</dbReference>
<dbReference type="SUPFAM" id="SSF52016">
    <property type="entry name" value="LeuD/IlvD-like"/>
    <property type="match status" value="1"/>
</dbReference>
<evidence type="ECO:0000313" key="13">
    <source>
        <dbReference type="Proteomes" id="UP001597318"/>
    </source>
</evidence>
<comment type="catalytic activity">
    <reaction evidence="8 9">
        <text>citrate = D-threo-isocitrate</text>
        <dbReference type="Rhea" id="RHEA:10336"/>
        <dbReference type="ChEBI" id="CHEBI:15562"/>
        <dbReference type="ChEBI" id="CHEBI:16947"/>
        <dbReference type="EC" id="4.2.1.3"/>
    </reaction>
</comment>
<dbReference type="RefSeq" id="WP_247340229.1">
    <property type="nucleotide sequence ID" value="NZ_CP095550.1"/>
</dbReference>
<dbReference type="InterPro" id="IPR018136">
    <property type="entry name" value="Aconitase_4Fe-4S_BS"/>
</dbReference>
<dbReference type="PRINTS" id="PR00415">
    <property type="entry name" value="ACONITASE"/>
</dbReference>
<comment type="subunit">
    <text evidence="4">Monomer.</text>
</comment>
<keyword evidence="13" id="KW-1185">Reference proteome</keyword>
<keyword evidence="9 12" id="KW-0456">Lyase</keyword>
<dbReference type="CDD" id="cd01580">
    <property type="entry name" value="AcnA_IRP_Swivel"/>
    <property type="match status" value="1"/>
</dbReference>
<evidence type="ECO:0000256" key="8">
    <source>
        <dbReference type="ARBA" id="ARBA00023501"/>
    </source>
</evidence>
<feature type="domain" description="Aconitase/3-isopropylmalate dehydratase large subunit alpha/beta/alpha" evidence="10">
    <location>
        <begin position="79"/>
        <end position="573"/>
    </location>
</feature>
<dbReference type="InterPro" id="IPR036008">
    <property type="entry name" value="Aconitase_4Fe-4S_dom"/>
</dbReference>
<organism evidence="12 13">
    <name type="scientific">Metabacillus endolithicus</name>
    <dbReference type="NCBI Taxonomy" id="1535204"/>
    <lineage>
        <taxon>Bacteria</taxon>
        <taxon>Bacillati</taxon>
        <taxon>Bacillota</taxon>
        <taxon>Bacilli</taxon>
        <taxon>Bacillales</taxon>
        <taxon>Bacillaceae</taxon>
        <taxon>Metabacillus</taxon>
    </lineage>
</organism>
<comment type="pathway">
    <text evidence="2">Carbohydrate metabolism; tricarboxylic acid cycle; isocitrate from oxaloacetate: step 2/2.</text>
</comment>
<evidence type="ECO:0000256" key="6">
    <source>
        <dbReference type="ARBA" id="ARBA00023004"/>
    </source>
</evidence>